<name>A0A126T4Q9_9GAMM</name>
<dbReference type="AlphaFoldDB" id="A0A126T4Q9"/>
<sequence length="115" mass="13533">MKILSFTFILGLFFLYFINMAMLKTAILSTEWSIHASTRFLLGFFVMGVSCFYAKSLSFKNSLKLILVIVILDYFYDYYIDAYRLNFEIILHGIYMLAWGALLGFLAAKYWQNRQ</sequence>
<keyword evidence="1" id="KW-1133">Transmembrane helix</keyword>
<keyword evidence="3" id="KW-1185">Reference proteome</keyword>
<dbReference type="EMBL" id="CP014476">
    <property type="protein sequence ID" value="AMK77058.1"/>
    <property type="molecule type" value="Genomic_DNA"/>
</dbReference>
<evidence type="ECO:0000256" key="1">
    <source>
        <dbReference type="SAM" id="Phobius"/>
    </source>
</evidence>
<feature type="transmembrane region" description="Helical" evidence="1">
    <location>
        <begin position="89"/>
        <end position="111"/>
    </location>
</feature>
<keyword evidence="1" id="KW-0472">Membrane</keyword>
<organism evidence="2 3">
    <name type="scientific">Methylomonas denitrificans</name>
    <dbReference type="NCBI Taxonomy" id="1538553"/>
    <lineage>
        <taxon>Bacteria</taxon>
        <taxon>Pseudomonadati</taxon>
        <taxon>Pseudomonadota</taxon>
        <taxon>Gammaproteobacteria</taxon>
        <taxon>Methylococcales</taxon>
        <taxon>Methylococcaceae</taxon>
        <taxon>Methylomonas</taxon>
    </lineage>
</organism>
<dbReference type="Proteomes" id="UP000030512">
    <property type="component" value="Chromosome"/>
</dbReference>
<dbReference type="KEGG" id="mdn:JT25_011255"/>
<feature type="transmembrane region" description="Helical" evidence="1">
    <location>
        <begin position="33"/>
        <end position="53"/>
    </location>
</feature>
<evidence type="ECO:0000313" key="2">
    <source>
        <dbReference type="EMBL" id="AMK77058.1"/>
    </source>
</evidence>
<dbReference type="OrthoDB" id="5569889at2"/>
<accession>A0A126T4Q9</accession>
<evidence type="ECO:0000313" key="3">
    <source>
        <dbReference type="Proteomes" id="UP000030512"/>
    </source>
</evidence>
<dbReference type="RefSeq" id="WP_036276721.1">
    <property type="nucleotide sequence ID" value="NZ_CP014476.1"/>
</dbReference>
<proteinExistence type="predicted"/>
<protein>
    <submittedName>
        <fullName evidence="2">Uncharacterized protein</fullName>
    </submittedName>
</protein>
<feature type="transmembrane region" description="Helical" evidence="1">
    <location>
        <begin position="65"/>
        <end position="83"/>
    </location>
</feature>
<gene>
    <name evidence="2" type="ORF">JT25_011255</name>
</gene>
<reference evidence="2 3" key="1">
    <citation type="journal article" date="2015" name="Environ. Microbiol.">
        <title>Methane oxidation coupled to nitrate reduction under hypoxia by the Gammaproteobacterium Methylomonas denitrificans, sp. nov. type strain FJG1.</title>
        <authorList>
            <person name="Kits K.D."/>
            <person name="Klotz M.G."/>
            <person name="Stein L.Y."/>
        </authorList>
    </citation>
    <scope>NUCLEOTIDE SEQUENCE [LARGE SCALE GENOMIC DNA]</scope>
    <source>
        <strain evidence="2 3">FJG1</strain>
    </source>
</reference>
<keyword evidence="1" id="KW-0812">Transmembrane</keyword>